<evidence type="ECO:0000313" key="2">
    <source>
        <dbReference type="EMBL" id="VTR94782.1"/>
    </source>
</evidence>
<feature type="domain" description="HDOD" evidence="1">
    <location>
        <begin position="43"/>
        <end position="239"/>
    </location>
</feature>
<dbReference type="PANTHER" id="PTHR33525">
    <property type="match status" value="1"/>
</dbReference>
<dbReference type="RefSeq" id="WP_162669274.1">
    <property type="nucleotide sequence ID" value="NZ_LR593886.1"/>
</dbReference>
<keyword evidence="3" id="KW-1185">Reference proteome</keyword>
<reference evidence="2 3" key="1">
    <citation type="submission" date="2019-05" db="EMBL/GenBank/DDBJ databases">
        <authorList>
            <consortium name="Science for Life Laboratories"/>
        </authorList>
    </citation>
    <scope>NUCLEOTIDE SEQUENCE [LARGE SCALE GENOMIC DNA]</scope>
    <source>
        <strain evidence="2">Soil9</strain>
    </source>
</reference>
<dbReference type="Pfam" id="PF08668">
    <property type="entry name" value="HDOD"/>
    <property type="match status" value="1"/>
</dbReference>
<dbReference type="EMBL" id="LR593886">
    <property type="protein sequence ID" value="VTR94782.1"/>
    <property type="molecule type" value="Genomic_DNA"/>
</dbReference>
<proteinExistence type="predicted"/>
<dbReference type="Gene3D" id="1.10.3210.10">
    <property type="entry name" value="Hypothetical protein af1432"/>
    <property type="match status" value="1"/>
</dbReference>
<sequence>MALLKRFSDTLRSMFTSSAPAAPSAAERAVRLEQQIRRLVDEMPPLPVTATRALALMEDPNVSLAAIADLIREDAALATGLLRVANSALFAGGAPTIRLDQAVVRLGLWTCRSMVTAIGLRGRLRERATTGEFERRTLWHHGFVTASICAQLNRTHRLGFHGEEYSAGLLHDLGRVLIALADPESLALAGAMDFREEGDLLARERAAIGADHCALGGWFAELSNLPPELVEVIRHHHAPRPPGAGSRLVALVAAADHMANHLQCGGTTENYNPLTNPRLPFLVAGWGGERQKRLITTLPELMRDAVTTAERELSSH</sequence>
<dbReference type="PANTHER" id="PTHR33525:SF3">
    <property type="entry name" value="RIBONUCLEASE Y"/>
    <property type="match status" value="1"/>
</dbReference>
<dbReference type="SUPFAM" id="SSF109604">
    <property type="entry name" value="HD-domain/PDEase-like"/>
    <property type="match status" value="1"/>
</dbReference>
<dbReference type="AlphaFoldDB" id="A0A6P2D5M8"/>
<dbReference type="KEGG" id="gms:SOIL9_29320"/>
<dbReference type="PROSITE" id="PS51833">
    <property type="entry name" value="HDOD"/>
    <property type="match status" value="1"/>
</dbReference>
<gene>
    <name evidence="2" type="ORF">SOIL9_29320</name>
</gene>
<dbReference type="Proteomes" id="UP000464178">
    <property type="component" value="Chromosome"/>
</dbReference>
<dbReference type="InterPro" id="IPR013976">
    <property type="entry name" value="HDOD"/>
</dbReference>
<accession>A0A6P2D5M8</accession>
<protein>
    <recommendedName>
        <fullName evidence="1">HDOD domain-containing protein</fullName>
    </recommendedName>
</protein>
<evidence type="ECO:0000313" key="3">
    <source>
        <dbReference type="Proteomes" id="UP000464178"/>
    </source>
</evidence>
<name>A0A6P2D5M8_9BACT</name>
<organism evidence="2 3">
    <name type="scientific">Gemmata massiliana</name>
    <dbReference type="NCBI Taxonomy" id="1210884"/>
    <lineage>
        <taxon>Bacteria</taxon>
        <taxon>Pseudomonadati</taxon>
        <taxon>Planctomycetota</taxon>
        <taxon>Planctomycetia</taxon>
        <taxon>Gemmatales</taxon>
        <taxon>Gemmataceae</taxon>
        <taxon>Gemmata</taxon>
    </lineage>
</organism>
<evidence type="ECO:0000259" key="1">
    <source>
        <dbReference type="PROSITE" id="PS51833"/>
    </source>
</evidence>
<dbReference type="InterPro" id="IPR052340">
    <property type="entry name" value="RNase_Y/CdgJ"/>
</dbReference>